<protein>
    <recommendedName>
        <fullName evidence="1">ATPase AAA-type core domain-containing protein</fullName>
    </recommendedName>
</protein>
<dbReference type="GO" id="GO:0000731">
    <property type="term" value="P:DNA synthesis involved in DNA repair"/>
    <property type="evidence" value="ECO:0007669"/>
    <property type="project" value="TreeGrafter"/>
</dbReference>
<evidence type="ECO:0000313" key="3">
    <source>
        <dbReference type="Proteomes" id="UP000051386"/>
    </source>
</evidence>
<name>A0A0R0CTY6_9GAMM</name>
<dbReference type="AlphaFoldDB" id="A0A0R0CTY6"/>
<accession>A0A0R0CTY6</accession>
<dbReference type="InterPro" id="IPR014555">
    <property type="entry name" value="RecF-like"/>
</dbReference>
<keyword evidence="3" id="KW-1185">Reference proteome</keyword>
<evidence type="ECO:0000259" key="1">
    <source>
        <dbReference type="Pfam" id="PF13304"/>
    </source>
</evidence>
<dbReference type="SUPFAM" id="SSF52540">
    <property type="entry name" value="P-loop containing nucleoside triphosphate hydrolases"/>
    <property type="match status" value="1"/>
</dbReference>
<reference evidence="2 3" key="1">
    <citation type="submission" date="2015-05" db="EMBL/GenBank/DDBJ databases">
        <title>Genome sequencing and analysis of members of genus Stenotrophomonas.</title>
        <authorList>
            <person name="Patil P.P."/>
            <person name="Midha S."/>
            <person name="Patil P.B."/>
        </authorList>
    </citation>
    <scope>NUCLEOTIDE SEQUENCE [LARGE SCALE GENOMIC DNA]</scope>
    <source>
        <strain evidence="2 3">DSM 21508</strain>
    </source>
</reference>
<gene>
    <name evidence="2" type="ORF">ABB28_14020</name>
</gene>
<organism evidence="2 3">
    <name type="scientific">Stenotrophomonas chelatiphaga</name>
    <dbReference type="NCBI Taxonomy" id="517011"/>
    <lineage>
        <taxon>Bacteria</taxon>
        <taxon>Pseudomonadati</taxon>
        <taxon>Pseudomonadota</taxon>
        <taxon>Gammaproteobacteria</taxon>
        <taxon>Lysobacterales</taxon>
        <taxon>Lysobacteraceae</taxon>
        <taxon>Stenotrophomonas</taxon>
    </lineage>
</organism>
<dbReference type="Pfam" id="PF13304">
    <property type="entry name" value="AAA_21"/>
    <property type="match status" value="1"/>
</dbReference>
<dbReference type="Gene3D" id="3.40.50.300">
    <property type="entry name" value="P-loop containing nucleotide triphosphate hydrolases"/>
    <property type="match status" value="2"/>
</dbReference>
<proteinExistence type="predicted"/>
<dbReference type="GO" id="GO:0006302">
    <property type="term" value="P:double-strand break repair"/>
    <property type="evidence" value="ECO:0007669"/>
    <property type="project" value="TreeGrafter"/>
</dbReference>
<dbReference type="RefSeq" id="WP_057509204.1">
    <property type="nucleotide sequence ID" value="NZ_LDJK01000066.1"/>
</dbReference>
<dbReference type="Proteomes" id="UP000051386">
    <property type="component" value="Unassembled WGS sequence"/>
</dbReference>
<dbReference type="PANTHER" id="PTHR32182">
    <property type="entry name" value="DNA REPLICATION AND REPAIR PROTEIN RECF"/>
    <property type="match status" value="1"/>
</dbReference>
<dbReference type="InterPro" id="IPR003959">
    <property type="entry name" value="ATPase_AAA_core"/>
</dbReference>
<comment type="caution">
    <text evidence="2">The sequence shown here is derived from an EMBL/GenBank/DDBJ whole genome shotgun (WGS) entry which is preliminary data.</text>
</comment>
<dbReference type="InterPro" id="IPR027417">
    <property type="entry name" value="P-loop_NTPase"/>
</dbReference>
<evidence type="ECO:0000313" key="2">
    <source>
        <dbReference type="EMBL" id="KRG72784.1"/>
    </source>
</evidence>
<feature type="domain" description="ATPase AAA-type core" evidence="1">
    <location>
        <begin position="23"/>
        <end position="365"/>
    </location>
</feature>
<dbReference type="EMBL" id="LDJK01000066">
    <property type="protein sequence ID" value="KRG72784.1"/>
    <property type="molecule type" value="Genomic_DNA"/>
</dbReference>
<sequence length="420" mass="46962">MIKEIQIENFKSIKKMKLELGRINVFIGENGSGKSNILEAIALAGAAAAEKLDNEFLAARGIRATEPRHMRSALQTASAENKIVVAVKARDEEAFEFDLRHDEKPYSSWKLERKTDTKISVEGEQLVVFLEALLANRRTALERVTGENSELLRAEIRELESYLDDARNPNIEGDPANKLQLRMTGPVFPYSGSSRRSGLASIREFLIYSPENSSLRMFQREGQIEPLGINGEGLFKFLQVLDSDQQHAGVVKNISMRLRLLDWYVDLQVPSADTSHTNSIEISDRYLSVESGTLNQVSSNEGFLFLLFYFSLFSTQLTPAFFAIDNVDASLNPKLCAHLVSELATLARDNGKQAILTTHNPATLDGLDLNDDDQRLFVISRNEEGETRIKRIQQKEGRASTMKLSAAFIDGYLGGLPKNF</sequence>
<dbReference type="PATRIC" id="fig|517011.3.peg.2725"/>
<dbReference type="PANTHER" id="PTHR32182:SF0">
    <property type="entry name" value="DNA REPLICATION AND REPAIR PROTEIN RECF"/>
    <property type="match status" value="1"/>
</dbReference>
<dbReference type="PIRSF" id="PIRSF029347">
    <property type="entry name" value="RecF"/>
    <property type="match status" value="1"/>
</dbReference>